<proteinExistence type="predicted"/>
<evidence type="ECO:0008006" key="4">
    <source>
        <dbReference type="Google" id="ProtNLM"/>
    </source>
</evidence>
<reference evidence="2" key="1">
    <citation type="submission" date="2022-10" db="EMBL/GenBank/DDBJ databases">
        <title>Hoeflea sp. G2-23, isolated from marine algae.</title>
        <authorList>
            <person name="Kristyanto S."/>
            <person name="Kim J.M."/>
            <person name="Jeon C.O."/>
        </authorList>
    </citation>
    <scope>NUCLEOTIDE SEQUENCE</scope>
    <source>
        <strain evidence="2">G2-23</strain>
    </source>
</reference>
<dbReference type="Proteomes" id="UP001073227">
    <property type="component" value="Unassembled WGS sequence"/>
</dbReference>
<name>A0ABT3ZE16_9HYPH</name>
<comment type="caution">
    <text evidence="2">The sequence shown here is derived from an EMBL/GenBank/DDBJ whole genome shotgun (WGS) entry which is preliminary data.</text>
</comment>
<evidence type="ECO:0000256" key="1">
    <source>
        <dbReference type="SAM" id="Coils"/>
    </source>
</evidence>
<gene>
    <name evidence="2" type="ORF">OEG84_20630</name>
</gene>
<feature type="coiled-coil region" evidence="1">
    <location>
        <begin position="18"/>
        <end position="45"/>
    </location>
</feature>
<evidence type="ECO:0000313" key="2">
    <source>
        <dbReference type="EMBL" id="MCY0150040.1"/>
    </source>
</evidence>
<dbReference type="RefSeq" id="WP_267655478.1">
    <property type="nucleotide sequence ID" value="NZ_JAOVZR010000001.1"/>
</dbReference>
<dbReference type="EMBL" id="JAOVZR010000001">
    <property type="protein sequence ID" value="MCY0150040.1"/>
    <property type="molecule type" value="Genomic_DNA"/>
</dbReference>
<evidence type="ECO:0000313" key="3">
    <source>
        <dbReference type="Proteomes" id="UP001073227"/>
    </source>
</evidence>
<keyword evidence="3" id="KW-1185">Reference proteome</keyword>
<organism evidence="2 3">
    <name type="scientific">Hoeflea algicola</name>
    <dbReference type="NCBI Taxonomy" id="2983763"/>
    <lineage>
        <taxon>Bacteria</taxon>
        <taxon>Pseudomonadati</taxon>
        <taxon>Pseudomonadota</taxon>
        <taxon>Alphaproteobacteria</taxon>
        <taxon>Hyphomicrobiales</taxon>
        <taxon>Rhizobiaceae</taxon>
        <taxon>Hoeflea</taxon>
    </lineage>
</organism>
<accession>A0ABT3ZE16</accession>
<keyword evidence="1" id="KW-0175">Coiled coil</keyword>
<sequence length="82" mass="9045">MAHQDTKADIQKILDNDKLSISERIEKLETMRENARAEMRAGSESAMVDDNEIGDDLKLLDQTLEDLAAEPVSIEDTGAATL</sequence>
<protein>
    <recommendedName>
        <fullName evidence="4">Phage major capsid protein</fullName>
    </recommendedName>
</protein>